<gene>
    <name evidence="2" type="ORF">VNO77_11428</name>
</gene>
<dbReference type="Proteomes" id="UP001367508">
    <property type="component" value="Unassembled WGS sequence"/>
</dbReference>
<evidence type="ECO:0000313" key="2">
    <source>
        <dbReference type="EMBL" id="KAK7351755.1"/>
    </source>
</evidence>
<proteinExistence type="predicted"/>
<keyword evidence="1" id="KW-0812">Transmembrane</keyword>
<name>A0AAN9QVA3_CANGL</name>
<dbReference type="EMBL" id="JAYMYQ010000002">
    <property type="protein sequence ID" value="KAK7351755.1"/>
    <property type="molecule type" value="Genomic_DNA"/>
</dbReference>
<organism evidence="2 3">
    <name type="scientific">Canavalia gladiata</name>
    <name type="common">Sword bean</name>
    <name type="synonym">Dolichos gladiatus</name>
    <dbReference type="NCBI Taxonomy" id="3824"/>
    <lineage>
        <taxon>Eukaryota</taxon>
        <taxon>Viridiplantae</taxon>
        <taxon>Streptophyta</taxon>
        <taxon>Embryophyta</taxon>
        <taxon>Tracheophyta</taxon>
        <taxon>Spermatophyta</taxon>
        <taxon>Magnoliopsida</taxon>
        <taxon>eudicotyledons</taxon>
        <taxon>Gunneridae</taxon>
        <taxon>Pentapetalae</taxon>
        <taxon>rosids</taxon>
        <taxon>fabids</taxon>
        <taxon>Fabales</taxon>
        <taxon>Fabaceae</taxon>
        <taxon>Papilionoideae</taxon>
        <taxon>50 kb inversion clade</taxon>
        <taxon>NPAAA clade</taxon>
        <taxon>indigoferoid/millettioid clade</taxon>
        <taxon>Phaseoleae</taxon>
        <taxon>Canavalia</taxon>
    </lineage>
</organism>
<comment type="caution">
    <text evidence="2">The sequence shown here is derived from an EMBL/GenBank/DDBJ whole genome shotgun (WGS) entry which is preliminary data.</text>
</comment>
<evidence type="ECO:0000256" key="1">
    <source>
        <dbReference type="SAM" id="Phobius"/>
    </source>
</evidence>
<protein>
    <submittedName>
        <fullName evidence="2">Uncharacterized protein</fullName>
    </submittedName>
</protein>
<accession>A0AAN9QVA3</accession>
<feature type="transmembrane region" description="Helical" evidence="1">
    <location>
        <begin position="98"/>
        <end position="116"/>
    </location>
</feature>
<keyword evidence="1" id="KW-1133">Transmembrane helix</keyword>
<dbReference type="AlphaFoldDB" id="A0AAN9QVA3"/>
<sequence>MEARVKKHKHYVLNICTSFATAGYSSHRDVPVIRSILHQLQVNDADSYHRLTLVLLGFAPFADFHCLCHLKMRTTPCTSGAAIILWWHKSSNTSRRVSVGRSGVGLVAFGFGLLPLQL</sequence>
<reference evidence="2 3" key="1">
    <citation type="submission" date="2024-01" db="EMBL/GenBank/DDBJ databases">
        <title>The genomes of 5 underutilized Papilionoideae crops provide insights into root nodulation and disease resistanc.</title>
        <authorList>
            <person name="Jiang F."/>
        </authorList>
    </citation>
    <scope>NUCLEOTIDE SEQUENCE [LARGE SCALE GENOMIC DNA]</scope>
    <source>
        <strain evidence="2">LVBAO_FW01</strain>
        <tissue evidence="2">Leaves</tissue>
    </source>
</reference>
<keyword evidence="1" id="KW-0472">Membrane</keyword>
<evidence type="ECO:0000313" key="3">
    <source>
        <dbReference type="Proteomes" id="UP001367508"/>
    </source>
</evidence>
<keyword evidence="3" id="KW-1185">Reference proteome</keyword>